<comment type="caution">
    <text evidence="1">The sequence shown here is derived from an EMBL/GenBank/DDBJ whole genome shotgun (WGS) entry which is preliminary data.</text>
</comment>
<sequence>MKPTKIQWWLNEIRWVKRRHQQRDLLFEITDVITTPIIELETLSPGIEVHVDVINTWAHILNNEELKRNRDSSVYRLFCIAPMIKEAFVSFIADFAHPKTDEMDDTVIKRFVMPGRTTENTKDCGIFMMRHMETYMGEEEKAWHCGFGLESENVQEKQIEDLRRKYCAKILWHEINELKHYIVEELKTYLQISYPSRKILEETSKKRIEERLKKELD</sequence>
<name>A0ACB9EVJ1_9ASTR</name>
<dbReference type="Proteomes" id="UP001056120">
    <property type="component" value="Linkage Group LG17"/>
</dbReference>
<evidence type="ECO:0000313" key="1">
    <source>
        <dbReference type="EMBL" id="KAI3762745.1"/>
    </source>
</evidence>
<gene>
    <name evidence="1" type="ORF">L1987_53186</name>
</gene>
<accession>A0ACB9EVJ1</accession>
<reference evidence="1 2" key="2">
    <citation type="journal article" date="2022" name="Mol. Ecol. Resour.">
        <title>The genomes of chicory, endive, great burdock and yacon provide insights into Asteraceae paleo-polyploidization history and plant inulin production.</title>
        <authorList>
            <person name="Fan W."/>
            <person name="Wang S."/>
            <person name="Wang H."/>
            <person name="Wang A."/>
            <person name="Jiang F."/>
            <person name="Liu H."/>
            <person name="Zhao H."/>
            <person name="Xu D."/>
            <person name="Zhang Y."/>
        </authorList>
    </citation>
    <scope>NUCLEOTIDE SEQUENCE [LARGE SCALE GENOMIC DNA]</scope>
    <source>
        <strain evidence="2">cv. Yunnan</strain>
        <tissue evidence="1">Leaves</tissue>
    </source>
</reference>
<proteinExistence type="predicted"/>
<dbReference type="EMBL" id="CM042034">
    <property type="protein sequence ID" value="KAI3762745.1"/>
    <property type="molecule type" value="Genomic_DNA"/>
</dbReference>
<organism evidence="1 2">
    <name type="scientific">Smallanthus sonchifolius</name>
    <dbReference type="NCBI Taxonomy" id="185202"/>
    <lineage>
        <taxon>Eukaryota</taxon>
        <taxon>Viridiplantae</taxon>
        <taxon>Streptophyta</taxon>
        <taxon>Embryophyta</taxon>
        <taxon>Tracheophyta</taxon>
        <taxon>Spermatophyta</taxon>
        <taxon>Magnoliopsida</taxon>
        <taxon>eudicotyledons</taxon>
        <taxon>Gunneridae</taxon>
        <taxon>Pentapetalae</taxon>
        <taxon>asterids</taxon>
        <taxon>campanulids</taxon>
        <taxon>Asterales</taxon>
        <taxon>Asteraceae</taxon>
        <taxon>Asteroideae</taxon>
        <taxon>Heliantheae alliance</taxon>
        <taxon>Millerieae</taxon>
        <taxon>Smallanthus</taxon>
    </lineage>
</organism>
<protein>
    <submittedName>
        <fullName evidence="1">Uncharacterized protein</fullName>
    </submittedName>
</protein>
<keyword evidence="2" id="KW-1185">Reference proteome</keyword>
<evidence type="ECO:0000313" key="2">
    <source>
        <dbReference type="Proteomes" id="UP001056120"/>
    </source>
</evidence>
<reference evidence="2" key="1">
    <citation type="journal article" date="2022" name="Mol. Ecol. Resour.">
        <title>The genomes of chicory, endive, great burdock and yacon provide insights into Asteraceae palaeo-polyploidization history and plant inulin production.</title>
        <authorList>
            <person name="Fan W."/>
            <person name="Wang S."/>
            <person name="Wang H."/>
            <person name="Wang A."/>
            <person name="Jiang F."/>
            <person name="Liu H."/>
            <person name="Zhao H."/>
            <person name="Xu D."/>
            <person name="Zhang Y."/>
        </authorList>
    </citation>
    <scope>NUCLEOTIDE SEQUENCE [LARGE SCALE GENOMIC DNA]</scope>
    <source>
        <strain evidence="2">cv. Yunnan</strain>
    </source>
</reference>